<sequence>MVFNFIRAFLNQEKVIRELSNSYPIRIAARFLVRAGFRAKDAIGNSTTTKDLLKRKDIFIDTFKEEFKKGMKK</sequence>
<organism evidence="1 2">
    <name type="scientific">Parastrongyloides trichosuri</name>
    <name type="common">Possum-specific nematode worm</name>
    <dbReference type="NCBI Taxonomy" id="131310"/>
    <lineage>
        <taxon>Eukaryota</taxon>
        <taxon>Metazoa</taxon>
        <taxon>Ecdysozoa</taxon>
        <taxon>Nematoda</taxon>
        <taxon>Chromadorea</taxon>
        <taxon>Rhabditida</taxon>
        <taxon>Tylenchina</taxon>
        <taxon>Panagrolaimomorpha</taxon>
        <taxon>Strongyloidoidea</taxon>
        <taxon>Strongyloididae</taxon>
        <taxon>Parastrongyloides</taxon>
    </lineage>
</organism>
<evidence type="ECO:0000313" key="2">
    <source>
        <dbReference type="WBParaSite" id="PTRK_0001583700.1"/>
    </source>
</evidence>
<name>A0A0N5A2H4_PARTI</name>
<accession>A0A0N5A2H4</accession>
<evidence type="ECO:0000313" key="1">
    <source>
        <dbReference type="Proteomes" id="UP000038045"/>
    </source>
</evidence>
<protein>
    <submittedName>
        <fullName evidence="2">N-acetyltransferase</fullName>
    </submittedName>
</protein>
<dbReference type="Proteomes" id="UP000038045">
    <property type="component" value="Unplaced"/>
</dbReference>
<dbReference type="WBParaSite" id="PTRK_0001583700.1">
    <property type="protein sequence ID" value="PTRK_0001583700.1"/>
    <property type="gene ID" value="PTRK_0001583700"/>
</dbReference>
<reference evidence="2" key="1">
    <citation type="submission" date="2017-02" db="UniProtKB">
        <authorList>
            <consortium name="WormBaseParasite"/>
        </authorList>
    </citation>
    <scope>IDENTIFICATION</scope>
</reference>
<dbReference type="AlphaFoldDB" id="A0A0N5A2H4"/>
<keyword evidence="1" id="KW-1185">Reference proteome</keyword>
<proteinExistence type="predicted"/>